<evidence type="ECO:0000256" key="3">
    <source>
        <dbReference type="ARBA" id="ARBA00023004"/>
    </source>
</evidence>
<keyword evidence="1" id="KW-0479">Metal-binding</keyword>
<dbReference type="PANTHER" id="PTHR42988:SF2">
    <property type="entry name" value="CYCLIC NUCLEOTIDE PHOSPHODIESTERASE CBUA0032-RELATED"/>
    <property type="match status" value="1"/>
</dbReference>
<dbReference type="SUPFAM" id="SSF56300">
    <property type="entry name" value="Metallo-dependent phosphatases"/>
    <property type="match status" value="1"/>
</dbReference>
<dbReference type="STRING" id="940295.EYM_05295"/>
<dbReference type="GO" id="GO:0046872">
    <property type="term" value="F:metal ion binding"/>
    <property type="evidence" value="ECO:0007669"/>
    <property type="project" value="UniProtKB-KW"/>
</dbReference>
<dbReference type="InterPro" id="IPR004843">
    <property type="entry name" value="Calcineurin-like_PHP"/>
</dbReference>
<sequence length="602" mass="66942">MKRSILVVSLLAYFLLASCKISDPTWAVPAITDPNGHFTASITGKVLSAYLVNSDGNYVLTVSSQSQGSVEFGLTNVPEGLYDLVVETEEGTCYQPNAVWVTKELKEVTLMHVTDTHIGVFTDRPAREYLMASVIIANSDPNVNLVVNTGDIADTSMPYQYQINKEVFSLLTKPLLVVPGNHDALGMRDFYSEIVGPRKWYREFDEFLFLAVDSGADGYISLDQAKWAYSILTTSKAKNKVVMFHHPLFAYVYDPKPHSFTANSWEELYDLLLSKPPNSRFPYIYTSWLQNEDALKTFIKGIYEGETTLTLSGHIHVDSYAEVKTTYGKAYFITTTTQGGPVREGDYHGFRIIRVKDRHVEAYGFGKPWERNASYSLEGVYSHYKFSDDVSAVTFKLVDPRLEKLLPQLILAVPSKGEGYGIYAPGAIATWKECTPGGCTYYAKFPAPKLNQVYVMAVYKEDDAEAPVIKVKTPTSISPYKPFQLRFEVTDSGWGVAEVKVKLSGVAQGEYVLYSQTKKYKLNLMPIRKNGILNVTISAMDFKGHLTQKSFQVKVGEVTQVATTTTTTSTITKEVPSAQTQVPVPLVAAAILLVIIAAFLLI</sequence>
<dbReference type="PANTHER" id="PTHR42988">
    <property type="entry name" value="PHOSPHOHYDROLASE"/>
    <property type="match status" value="1"/>
</dbReference>
<dbReference type="Proteomes" id="UP000060778">
    <property type="component" value="Chromosome"/>
</dbReference>
<evidence type="ECO:0000313" key="8">
    <source>
        <dbReference type="Proteomes" id="UP000060778"/>
    </source>
</evidence>
<evidence type="ECO:0000256" key="4">
    <source>
        <dbReference type="ARBA" id="ARBA00025742"/>
    </source>
</evidence>
<evidence type="ECO:0000313" key="7">
    <source>
        <dbReference type="EMBL" id="ALU12573.1"/>
    </source>
</evidence>
<evidence type="ECO:0000256" key="1">
    <source>
        <dbReference type="ARBA" id="ARBA00022723"/>
    </source>
</evidence>
<gene>
    <name evidence="7" type="ORF">EYM_05295</name>
</gene>
<dbReference type="GeneID" id="30680443"/>
<evidence type="ECO:0000256" key="5">
    <source>
        <dbReference type="SAM" id="Phobius"/>
    </source>
</evidence>
<evidence type="ECO:0000259" key="6">
    <source>
        <dbReference type="Pfam" id="PF00149"/>
    </source>
</evidence>
<dbReference type="OrthoDB" id="7513at2157"/>
<name>A0A0U2MB53_9CREN</name>
<organism evidence="7 8">
    <name type="scientific">Ignicoccus islandicus DSM 13165</name>
    <dbReference type="NCBI Taxonomy" id="940295"/>
    <lineage>
        <taxon>Archaea</taxon>
        <taxon>Thermoproteota</taxon>
        <taxon>Thermoprotei</taxon>
        <taxon>Desulfurococcales</taxon>
        <taxon>Desulfurococcaceae</taxon>
        <taxon>Ignicoccus</taxon>
    </lineage>
</organism>
<protein>
    <recommendedName>
        <fullName evidence="6">Calcineurin-like phosphoesterase domain-containing protein</fullName>
    </recommendedName>
</protein>
<dbReference type="PROSITE" id="PS51257">
    <property type="entry name" value="PROKAR_LIPOPROTEIN"/>
    <property type="match status" value="1"/>
</dbReference>
<dbReference type="EMBL" id="CP006867">
    <property type="protein sequence ID" value="ALU12573.1"/>
    <property type="molecule type" value="Genomic_DNA"/>
</dbReference>
<reference evidence="7 8" key="1">
    <citation type="submission" date="2013-11" db="EMBL/GenBank/DDBJ databases">
        <title>Comparative genomics of Ignicoccus.</title>
        <authorList>
            <person name="Podar M."/>
        </authorList>
    </citation>
    <scope>NUCLEOTIDE SEQUENCE [LARGE SCALE GENOMIC DNA]</scope>
    <source>
        <strain evidence="7 8">DSM 13165</strain>
    </source>
</reference>
<keyword evidence="8" id="KW-1185">Reference proteome</keyword>
<dbReference type="RefSeq" id="WP_075049982.1">
    <property type="nucleotide sequence ID" value="NZ_CP006867.1"/>
</dbReference>
<dbReference type="AlphaFoldDB" id="A0A0U2MB53"/>
<keyword evidence="2" id="KW-0378">Hydrolase</keyword>
<dbReference type="Gene3D" id="3.60.21.10">
    <property type="match status" value="1"/>
</dbReference>
<proteinExistence type="inferred from homology"/>
<dbReference type="Pfam" id="PF00149">
    <property type="entry name" value="Metallophos"/>
    <property type="match status" value="1"/>
</dbReference>
<evidence type="ECO:0000256" key="2">
    <source>
        <dbReference type="ARBA" id="ARBA00022801"/>
    </source>
</evidence>
<keyword evidence="5" id="KW-0812">Transmembrane</keyword>
<feature type="transmembrane region" description="Helical" evidence="5">
    <location>
        <begin position="582"/>
        <end position="601"/>
    </location>
</feature>
<keyword evidence="3" id="KW-0408">Iron</keyword>
<dbReference type="GO" id="GO:0016787">
    <property type="term" value="F:hydrolase activity"/>
    <property type="evidence" value="ECO:0007669"/>
    <property type="project" value="UniProtKB-KW"/>
</dbReference>
<keyword evidence="5" id="KW-1133">Transmembrane helix</keyword>
<keyword evidence="5" id="KW-0472">Membrane</keyword>
<feature type="domain" description="Calcineurin-like phosphoesterase" evidence="6">
    <location>
        <begin position="109"/>
        <end position="317"/>
    </location>
</feature>
<accession>A0A0U2MB53</accession>
<dbReference type="KEGG" id="iis:EYM_05295"/>
<comment type="similarity">
    <text evidence="4">Belongs to the cyclic nucleotide phosphodiesterase class-III family.</text>
</comment>
<dbReference type="InterPro" id="IPR050884">
    <property type="entry name" value="CNP_phosphodiesterase-III"/>
</dbReference>
<dbReference type="InterPro" id="IPR029052">
    <property type="entry name" value="Metallo-depent_PP-like"/>
</dbReference>